<evidence type="ECO:0000313" key="2">
    <source>
        <dbReference type="Proteomes" id="UP000192652"/>
    </source>
</evidence>
<evidence type="ECO:0000313" key="1">
    <source>
        <dbReference type="EMBL" id="OQP86076.1"/>
    </source>
</evidence>
<sequence length="277" mass="31675">MEKHDEANKCDLEAKKTPSTRFLKRYVLPSDNHGFVGRVCDLSIVAYHFESYAELSKHPDCKYAYDTNEYVHLLVRRVESLNLVGDMLWPDPFPKAESLPITLFEWLTASADVFLTRFISVVDCSLQLVNAVFETGLPPPDCKMKKLKQAGVPTAVIDHLGLMLDGQSKLRNERNARIHQGLERAFTLDDQTFKLAAMLGRGQGMMGRDRNGRRINVNRSFREGLVGVQREFNVSTKQLVGQLDALYDELWDEFETRFSPRIATSTHGLNARARRWR</sequence>
<keyword evidence="2" id="KW-1185">Reference proteome</keyword>
<reference evidence="1 2" key="1">
    <citation type="journal article" date="2017" name="Antonie Van Leeuwenhoek">
        <title>Rhizobium rhizosphaerae sp. nov., a novel species isolated from rice rhizosphere.</title>
        <authorList>
            <person name="Zhao J.J."/>
            <person name="Zhang J."/>
            <person name="Zhang R.J."/>
            <person name="Zhang C.W."/>
            <person name="Yin H.Q."/>
            <person name="Zhang X.X."/>
        </authorList>
    </citation>
    <scope>NUCLEOTIDE SEQUENCE [LARGE SCALE GENOMIC DNA]</scope>
    <source>
        <strain evidence="1 2">RD15</strain>
    </source>
</reference>
<protein>
    <recommendedName>
        <fullName evidence="3">Cthe-2314-like HEPN domain-containing protein</fullName>
    </recommendedName>
</protein>
<organism evidence="1 2">
    <name type="scientific">Xaviernesmea rhizosphaerae</name>
    <dbReference type="NCBI Taxonomy" id="1672749"/>
    <lineage>
        <taxon>Bacteria</taxon>
        <taxon>Pseudomonadati</taxon>
        <taxon>Pseudomonadota</taxon>
        <taxon>Alphaproteobacteria</taxon>
        <taxon>Hyphomicrobiales</taxon>
        <taxon>Rhizobiaceae</taxon>
        <taxon>Rhizobium/Agrobacterium group</taxon>
        <taxon>Xaviernesmea</taxon>
    </lineage>
</organism>
<comment type="caution">
    <text evidence="1">The sequence shown here is derived from an EMBL/GenBank/DDBJ whole genome shotgun (WGS) entry which is preliminary data.</text>
</comment>
<gene>
    <name evidence="1" type="ORF">BTR14_13265</name>
</gene>
<name>A0ABX3PDA4_9HYPH</name>
<evidence type="ECO:0008006" key="3">
    <source>
        <dbReference type="Google" id="ProtNLM"/>
    </source>
</evidence>
<dbReference type="EMBL" id="MSPX01000010">
    <property type="protein sequence ID" value="OQP86076.1"/>
    <property type="molecule type" value="Genomic_DNA"/>
</dbReference>
<dbReference type="Proteomes" id="UP000192652">
    <property type="component" value="Unassembled WGS sequence"/>
</dbReference>
<accession>A0ABX3PDA4</accession>
<proteinExistence type="predicted"/>